<dbReference type="SUPFAM" id="SSF75217">
    <property type="entry name" value="alpha/beta knot"/>
    <property type="match status" value="1"/>
</dbReference>
<comment type="caution">
    <text evidence="5">The sequence shown here is derived from an EMBL/GenBank/DDBJ whole genome shotgun (WGS) entry which is preliminary data.</text>
</comment>
<evidence type="ECO:0000256" key="2">
    <source>
        <dbReference type="ARBA" id="ARBA00022679"/>
    </source>
</evidence>
<dbReference type="PANTHER" id="PTHR46429">
    <property type="entry name" value="23S RRNA (GUANOSINE-2'-O-)-METHYLTRANSFERASE RLMB"/>
    <property type="match status" value="1"/>
</dbReference>
<feature type="domain" description="RNA 2-O ribose methyltransferase substrate binding" evidence="4">
    <location>
        <begin position="12"/>
        <end position="57"/>
    </location>
</feature>
<dbReference type="Pfam" id="PF00588">
    <property type="entry name" value="SpoU_methylase"/>
    <property type="match status" value="1"/>
</dbReference>
<dbReference type="GO" id="GO:0008173">
    <property type="term" value="F:RNA methyltransferase activity"/>
    <property type="evidence" value="ECO:0007669"/>
    <property type="project" value="InterPro"/>
</dbReference>
<dbReference type="CDD" id="cd18103">
    <property type="entry name" value="SpoU-like_RlmB"/>
    <property type="match status" value="1"/>
</dbReference>
<accession>A0A838XTK6</accession>
<dbReference type="InterPro" id="IPR029028">
    <property type="entry name" value="Alpha/beta_knot_MTases"/>
</dbReference>
<dbReference type="SUPFAM" id="SSF55315">
    <property type="entry name" value="L30e-like"/>
    <property type="match status" value="1"/>
</dbReference>
<evidence type="ECO:0000313" key="6">
    <source>
        <dbReference type="Proteomes" id="UP000551848"/>
    </source>
</evidence>
<dbReference type="Pfam" id="PF08032">
    <property type="entry name" value="SpoU_sub_bind"/>
    <property type="match status" value="1"/>
</dbReference>
<dbReference type="NCBIfam" id="TIGR00186">
    <property type="entry name" value="rRNA_methyl_3"/>
    <property type="match status" value="1"/>
</dbReference>
<evidence type="ECO:0000256" key="1">
    <source>
        <dbReference type="ARBA" id="ARBA00022603"/>
    </source>
</evidence>
<dbReference type="InterPro" id="IPR001537">
    <property type="entry name" value="SpoU_MeTrfase"/>
</dbReference>
<dbReference type="AlphaFoldDB" id="A0A838XTK6"/>
<dbReference type="EMBL" id="JACETL010000031">
    <property type="protein sequence ID" value="MBA4692698.1"/>
    <property type="molecule type" value="Genomic_DNA"/>
</dbReference>
<evidence type="ECO:0000259" key="3">
    <source>
        <dbReference type="Pfam" id="PF00588"/>
    </source>
</evidence>
<proteinExistence type="predicted"/>
<keyword evidence="1 5" id="KW-0489">Methyltransferase</keyword>
<sequence length="241" mass="26880">MENKNLSNLRIGFHSIEILLKLSPENIKKIFIPANRNDERVLDLIAMAEKLSISVERKKSLVQHPEAYLKNEVSLGLSDLKKYEESIQNKNPTFLVIDNVLDPRNLGACIRSAAASNIAGVIINKHHCSPITPIVRQVSAGGTEAVQIFTITNLVNTLKYFKKMGYLILGTSEHANIMHTKLDLNKPILVVVGSEEDGIREKTQEICNEMCTLSKNENINSLNVSVATGIMLFEVARQKFN</sequence>
<reference evidence="5 6" key="1">
    <citation type="submission" date="2020-06" db="EMBL/GenBank/DDBJ databases">
        <title>Dysbiosis in marine aquaculture revealed through microbiome analysis: reverse ecology for environmental sustainability.</title>
        <authorList>
            <person name="Haro-Moreno J.M."/>
            <person name="Coutinho F.H."/>
            <person name="Zaragoza-Solas A."/>
            <person name="Picazo A."/>
            <person name="Almagro-Moreno S."/>
            <person name="Lopez-Perez M."/>
        </authorList>
    </citation>
    <scope>NUCLEOTIDE SEQUENCE [LARGE SCALE GENOMIC DNA]</scope>
    <source>
        <strain evidence="5">MCMED-G41</strain>
    </source>
</reference>
<evidence type="ECO:0000259" key="4">
    <source>
        <dbReference type="Pfam" id="PF08032"/>
    </source>
</evidence>
<dbReference type="InterPro" id="IPR004441">
    <property type="entry name" value="rRNA_MeTrfase_TrmH"/>
</dbReference>
<evidence type="ECO:0000313" key="5">
    <source>
        <dbReference type="EMBL" id="MBA4692698.1"/>
    </source>
</evidence>
<protein>
    <submittedName>
        <fullName evidence="5">23S rRNA (Guanosine(2251)-2'-O)-methyltransferase RlmB</fullName>
    </submittedName>
</protein>
<dbReference type="InterPro" id="IPR013123">
    <property type="entry name" value="SpoU_subst-bd"/>
</dbReference>
<dbReference type="InterPro" id="IPR029026">
    <property type="entry name" value="tRNA_m1G_MTases_N"/>
</dbReference>
<dbReference type="InterPro" id="IPR029064">
    <property type="entry name" value="Ribosomal_eL30-like_sf"/>
</dbReference>
<dbReference type="GO" id="GO:0005829">
    <property type="term" value="C:cytosol"/>
    <property type="evidence" value="ECO:0007669"/>
    <property type="project" value="TreeGrafter"/>
</dbReference>
<dbReference type="Gene3D" id="3.30.1330.30">
    <property type="match status" value="1"/>
</dbReference>
<dbReference type="Proteomes" id="UP000551848">
    <property type="component" value="Unassembled WGS sequence"/>
</dbReference>
<dbReference type="GO" id="GO:0003723">
    <property type="term" value="F:RNA binding"/>
    <property type="evidence" value="ECO:0007669"/>
    <property type="project" value="InterPro"/>
</dbReference>
<name>A0A838XTK6_9GAMM</name>
<dbReference type="PANTHER" id="PTHR46429:SF2">
    <property type="entry name" value="TRNA_RRNA METHYLTRANSFERASE"/>
    <property type="match status" value="1"/>
</dbReference>
<organism evidence="5 6">
    <name type="scientific">SAR86 cluster bacterium</name>
    <dbReference type="NCBI Taxonomy" id="2030880"/>
    <lineage>
        <taxon>Bacteria</taxon>
        <taxon>Pseudomonadati</taxon>
        <taxon>Pseudomonadota</taxon>
        <taxon>Gammaproteobacteria</taxon>
        <taxon>SAR86 cluster</taxon>
    </lineage>
</organism>
<gene>
    <name evidence="5" type="primary">rlmB</name>
    <name evidence="5" type="ORF">H2072_03010</name>
</gene>
<dbReference type="GO" id="GO:0032259">
    <property type="term" value="P:methylation"/>
    <property type="evidence" value="ECO:0007669"/>
    <property type="project" value="UniProtKB-KW"/>
</dbReference>
<dbReference type="Gene3D" id="3.40.1280.10">
    <property type="match status" value="1"/>
</dbReference>
<feature type="domain" description="tRNA/rRNA methyltransferase SpoU type" evidence="3">
    <location>
        <begin position="93"/>
        <end position="233"/>
    </location>
</feature>
<keyword evidence="2 5" id="KW-0808">Transferase</keyword>
<dbReference type="GO" id="GO:0006396">
    <property type="term" value="P:RNA processing"/>
    <property type="evidence" value="ECO:0007669"/>
    <property type="project" value="InterPro"/>
</dbReference>